<dbReference type="GO" id="GO:0005737">
    <property type="term" value="C:cytoplasm"/>
    <property type="evidence" value="ECO:0007669"/>
    <property type="project" value="TreeGrafter"/>
</dbReference>
<dbReference type="Gene3D" id="3.40.50.300">
    <property type="entry name" value="P-loop containing nucleotide triphosphate hydrolases"/>
    <property type="match status" value="1"/>
</dbReference>
<dbReference type="InterPro" id="IPR000792">
    <property type="entry name" value="Tscrpt_reg_LuxR_C"/>
</dbReference>
<reference evidence="4 5" key="1">
    <citation type="submission" date="2015-10" db="EMBL/GenBank/DDBJ databases">
        <title>Draft genome sequence of Streptomyces corchorusii DSM 40340, type strain for the species Streptomyces corchorusii.</title>
        <authorList>
            <person name="Ruckert C."/>
            <person name="Winkler A."/>
            <person name="Kalinowski J."/>
            <person name="Kampfer P."/>
            <person name="Glaeser S."/>
        </authorList>
    </citation>
    <scope>NUCLEOTIDE SEQUENCE [LARGE SCALE GENOMIC DNA]</scope>
    <source>
        <strain evidence="4 5">DSM 40340</strain>
    </source>
</reference>
<dbReference type="SUPFAM" id="SSF46894">
    <property type="entry name" value="C-terminal effector domain of the bipartite response regulators"/>
    <property type="match status" value="1"/>
</dbReference>
<dbReference type="InterPro" id="IPR036388">
    <property type="entry name" value="WH-like_DNA-bd_sf"/>
</dbReference>
<name>A0A117QAX0_STRCK</name>
<dbReference type="PANTHER" id="PTHR16305">
    <property type="entry name" value="TESTICULAR SOLUBLE ADENYLYL CYCLASE"/>
    <property type="match status" value="1"/>
</dbReference>
<evidence type="ECO:0000256" key="1">
    <source>
        <dbReference type="ARBA" id="ARBA00022741"/>
    </source>
</evidence>
<dbReference type="Pfam" id="PF00196">
    <property type="entry name" value="GerE"/>
    <property type="match status" value="1"/>
</dbReference>
<evidence type="ECO:0000313" key="4">
    <source>
        <dbReference type="EMBL" id="KUN18251.1"/>
    </source>
</evidence>
<keyword evidence="1" id="KW-0547">Nucleotide-binding</keyword>
<dbReference type="AlphaFoldDB" id="A0A117QAX0"/>
<dbReference type="GO" id="GO:0004016">
    <property type="term" value="F:adenylate cyclase activity"/>
    <property type="evidence" value="ECO:0007669"/>
    <property type="project" value="TreeGrafter"/>
</dbReference>
<dbReference type="Pfam" id="PF13191">
    <property type="entry name" value="AAA_16"/>
    <property type="match status" value="1"/>
</dbReference>
<dbReference type="Proteomes" id="UP000053398">
    <property type="component" value="Unassembled WGS sequence"/>
</dbReference>
<dbReference type="CDD" id="cd06170">
    <property type="entry name" value="LuxR_C_like"/>
    <property type="match status" value="1"/>
</dbReference>
<comment type="caution">
    <text evidence="4">The sequence shown here is derived from an EMBL/GenBank/DDBJ whole genome shotgun (WGS) entry which is preliminary data.</text>
</comment>
<dbReference type="GO" id="GO:0006355">
    <property type="term" value="P:regulation of DNA-templated transcription"/>
    <property type="evidence" value="ECO:0007669"/>
    <property type="project" value="InterPro"/>
</dbReference>
<organism evidence="4 5">
    <name type="scientific">Streptomyces corchorusii</name>
    <name type="common">Streptomyces chibaensis</name>
    <dbReference type="NCBI Taxonomy" id="1903"/>
    <lineage>
        <taxon>Bacteria</taxon>
        <taxon>Bacillati</taxon>
        <taxon>Actinomycetota</taxon>
        <taxon>Actinomycetes</taxon>
        <taxon>Kitasatosporales</taxon>
        <taxon>Streptomycetaceae</taxon>
        <taxon>Streptomyces</taxon>
    </lineage>
</organism>
<keyword evidence="5" id="KW-1185">Reference proteome</keyword>
<protein>
    <submittedName>
        <fullName evidence="4">LuxR family transcriptional regulator</fullName>
    </submittedName>
</protein>
<sequence>MSLVGRTSELHALEALLVEAEREGAALLLQGDPGVGKTALLDAATAQARAGGLRVLQVVGVESEQELAFSALHQLLYPLFDHLAGLPAFQSVVLEQALSIREGSAPGRFAISAAALALLQAASKLRPLCVVVDDVHWIDRSSAEVLTFITRRLSSCRAAFVMAARSGAHGFLDPTGLRVIDVGPLPVPDALVLLDSSHPGLAETTRRRLLDESEGNPLALVELPSQLTDAQRDGVEALPANLPLNSRLESVFADRVRRLGSVTRFALLLTALDGERPGNLGDIRAAFGVGSEEWDDGLLETGERTGLVRVDHVAEQVTFRHPLVRSCVVHMSPAGRRRAAHRALAEVLKTEPERRALHLAHAADDPDEAVAVELTRAAERAMARGGAAEAATAYRRAAELSQDPTERVRRLEQAAFAAGIAGLLGTAHELAGQTTESLRGAAAAGYVQFHREGDIDAVYRILPSAMEAARASTAPTDVDAFDDAFYVLLNAAVWGGRAELWPPVYRALDQISEPARMCFDCVADPARTAHDVRERLDRATAALSPETPLWRVNWLIYTAMYLDCFTYYDGVWREAVGHSAYDSLRFGVVARTHEAFMRGEWDKVQAIASQGFADATEHEYHLIHIIFTYGLAMVASGRGDEEALRRHCDTITAWAQPRRMQLLMSTVNETWARAAVGRGDFEEAYLLTSTLTPPGELPSHFPHFSRVFLDLVESAMRTGRTGAARAHVEAGRKARLDAISPHHELILAAAAAVAAPDEEAGALYEAALAVPDASLWPFDHARVRLWYGEWLRRRREYTAARVQLSLALELFEQQLKAPLWAQRARDELRAAGVGVGIADARTGVKMSAQERRIAELAASGLSNKEIGRQLNISPRTAGAHLYRVFPKLGITSRAALRDALKAFDEAGGT</sequence>
<accession>A0A117QAX0</accession>
<evidence type="ECO:0000313" key="5">
    <source>
        <dbReference type="Proteomes" id="UP000053398"/>
    </source>
</evidence>
<dbReference type="GO" id="GO:0003677">
    <property type="term" value="F:DNA binding"/>
    <property type="evidence" value="ECO:0007669"/>
    <property type="project" value="InterPro"/>
</dbReference>
<dbReference type="Gene3D" id="1.10.10.10">
    <property type="entry name" value="Winged helix-like DNA-binding domain superfamily/Winged helix DNA-binding domain"/>
    <property type="match status" value="1"/>
</dbReference>
<dbReference type="InterPro" id="IPR041664">
    <property type="entry name" value="AAA_16"/>
</dbReference>
<dbReference type="PRINTS" id="PR00038">
    <property type="entry name" value="HTHLUXR"/>
</dbReference>
<dbReference type="EMBL" id="LMWP01000044">
    <property type="protein sequence ID" value="KUN18251.1"/>
    <property type="molecule type" value="Genomic_DNA"/>
</dbReference>
<evidence type="ECO:0000256" key="2">
    <source>
        <dbReference type="ARBA" id="ARBA00022840"/>
    </source>
</evidence>
<gene>
    <name evidence="4" type="ORF">AQJ11_34855</name>
</gene>
<evidence type="ECO:0000259" key="3">
    <source>
        <dbReference type="PROSITE" id="PS50043"/>
    </source>
</evidence>
<dbReference type="InterPro" id="IPR016032">
    <property type="entry name" value="Sig_transdc_resp-reg_C-effctor"/>
</dbReference>
<proteinExistence type="predicted"/>
<dbReference type="SUPFAM" id="SSF52540">
    <property type="entry name" value="P-loop containing nucleoside triphosphate hydrolases"/>
    <property type="match status" value="1"/>
</dbReference>
<dbReference type="PANTHER" id="PTHR16305:SF35">
    <property type="entry name" value="TRANSCRIPTIONAL ACTIVATOR DOMAIN"/>
    <property type="match status" value="1"/>
</dbReference>
<keyword evidence="2" id="KW-0067">ATP-binding</keyword>
<dbReference type="PROSITE" id="PS50043">
    <property type="entry name" value="HTH_LUXR_2"/>
    <property type="match status" value="1"/>
</dbReference>
<dbReference type="SMART" id="SM00421">
    <property type="entry name" value="HTH_LUXR"/>
    <property type="match status" value="1"/>
</dbReference>
<dbReference type="InterPro" id="IPR027417">
    <property type="entry name" value="P-loop_NTPase"/>
</dbReference>
<feature type="domain" description="HTH luxR-type" evidence="3">
    <location>
        <begin position="839"/>
        <end position="904"/>
    </location>
</feature>
<dbReference type="GO" id="GO:0005524">
    <property type="term" value="F:ATP binding"/>
    <property type="evidence" value="ECO:0007669"/>
    <property type="project" value="UniProtKB-KW"/>
</dbReference>